<evidence type="ECO:0000256" key="1">
    <source>
        <dbReference type="SAM" id="MobiDB-lite"/>
    </source>
</evidence>
<feature type="region of interest" description="Disordered" evidence="1">
    <location>
        <begin position="1"/>
        <end position="45"/>
    </location>
</feature>
<organism evidence="2">
    <name type="scientific">Gongylonema pulchrum</name>
    <dbReference type="NCBI Taxonomy" id="637853"/>
    <lineage>
        <taxon>Eukaryota</taxon>
        <taxon>Metazoa</taxon>
        <taxon>Ecdysozoa</taxon>
        <taxon>Nematoda</taxon>
        <taxon>Chromadorea</taxon>
        <taxon>Rhabditida</taxon>
        <taxon>Spirurina</taxon>
        <taxon>Spiruromorpha</taxon>
        <taxon>Spiruroidea</taxon>
        <taxon>Gongylonematidae</taxon>
        <taxon>Gongylonema</taxon>
    </lineage>
</organism>
<feature type="compositionally biased region" description="Basic and acidic residues" evidence="1">
    <location>
        <begin position="24"/>
        <end position="43"/>
    </location>
</feature>
<accession>A0A183D012</accession>
<sequence>LSSLKREPGVGCESPDLPFTEATSADKEKTAKCTAEENEERGCGKTGASNAVALEGIKVTFDQLALDCDKTVIDPALFDESPEGADEGALKRGTLGSGVILLAQQLMRNSDKSKRKDKAIRHDNYFLLISVTAAANRKFRLSTDMTDFRYRTELPEGAATPGTVSSPDDIDSMSSLGSTRTEAASSMDKLSGMLRSHSQMIDVSL</sequence>
<feature type="compositionally biased region" description="Polar residues" evidence="1">
    <location>
        <begin position="162"/>
        <end position="184"/>
    </location>
</feature>
<name>A0A183D012_9BILA</name>
<protein>
    <submittedName>
        <fullName evidence="2">Kinesin motor domain-containing protein</fullName>
    </submittedName>
</protein>
<dbReference type="AlphaFoldDB" id="A0A183D012"/>
<dbReference type="WBParaSite" id="GPUH_0000205801-mRNA-1">
    <property type="protein sequence ID" value="GPUH_0000205801-mRNA-1"/>
    <property type="gene ID" value="GPUH_0000205801"/>
</dbReference>
<feature type="region of interest" description="Disordered" evidence="1">
    <location>
        <begin position="152"/>
        <end position="191"/>
    </location>
</feature>
<proteinExistence type="predicted"/>
<evidence type="ECO:0000313" key="2">
    <source>
        <dbReference type="WBParaSite" id="GPUH_0000205801-mRNA-1"/>
    </source>
</evidence>
<reference evidence="2" key="1">
    <citation type="submission" date="2016-06" db="UniProtKB">
        <authorList>
            <consortium name="WormBaseParasite"/>
        </authorList>
    </citation>
    <scope>IDENTIFICATION</scope>
</reference>